<evidence type="ECO:0000256" key="1">
    <source>
        <dbReference type="ARBA" id="ARBA00004236"/>
    </source>
</evidence>
<dbReference type="RefSeq" id="XP_013206608.1">
    <property type="nucleotide sequence ID" value="XM_013351154.2"/>
</dbReference>
<keyword evidence="8" id="KW-0325">Glycoprotein</keyword>
<name>A0ABM1AQV4_MICOH</name>
<evidence type="ECO:0000256" key="3">
    <source>
        <dbReference type="ARBA" id="ARBA00022536"/>
    </source>
</evidence>
<dbReference type="InterPro" id="IPR000082">
    <property type="entry name" value="SEA_dom"/>
</dbReference>
<evidence type="ECO:0000256" key="7">
    <source>
        <dbReference type="ARBA" id="ARBA00023157"/>
    </source>
</evidence>
<organism evidence="13 14">
    <name type="scientific">Microtus ochrogaster</name>
    <name type="common">Prairie vole</name>
    <dbReference type="NCBI Taxonomy" id="79684"/>
    <lineage>
        <taxon>Eukaryota</taxon>
        <taxon>Metazoa</taxon>
        <taxon>Chordata</taxon>
        <taxon>Craniata</taxon>
        <taxon>Vertebrata</taxon>
        <taxon>Euteleostomi</taxon>
        <taxon>Mammalia</taxon>
        <taxon>Eutheria</taxon>
        <taxon>Euarchontoglires</taxon>
        <taxon>Glires</taxon>
        <taxon>Rodentia</taxon>
        <taxon>Myomorpha</taxon>
        <taxon>Muroidea</taxon>
        <taxon>Cricetidae</taxon>
        <taxon>Arvicolinae</taxon>
        <taxon>Microtus</taxon>
    </lineage>
</organism>
<reference evidence="14" key="1">
    <citation type="submission" date="2025-08" db="UniProtKB">
        <authorList>
            <consortium name="RefSeq"/>
        </authorList>
    </citation>
    <scope>IDENTIFICATION</scope>
</reference>
<evidence type="ECO:0000256" key="5">
    <source>
        <dbReference type="ARBA" id="ARBA00022737"/>
    </source>
</evidence>
<keyword evidence="3 9" id="KW-0245">EGF-like domain</keyword>
<evidence type="ECO:0000256" key="6">
    <source>
        <dbReference type="ARBA" id="ARBA00023136"/>
    </source>
</evidence>
<protein>
    <submittedName>
        <fullName evidence="14">Mucin-13</fullName>
    </submittedName>
</protein>
<keyword evidence="2" id="KW-1003">Cell membrane</keyword>
<keyword evidence="6" id="KW-0472">Membrane</keyword>
<dbReference type="PANTHER" id="PTHR24037:SF10">
    <property type="entry name" value="MUCIN-13"/>
    <property type="match status" value="1"/>
</dbReference>
<evidence type="ECO:0000259" key="12">
    <source>
        <dbReference type="PROSITE" id="PS50026"/>
    </source>
</evidence>
<dbReference type="PROSITE" id="PS50024">
    <property type="entry name" value="SEA"/>
    <property type="match status" value="1"/>
</dbReference>
<dbReference type="SMART" id="SM00200">
    <property type="entry name" value="SEA"/>
    <property type="match status" value="1"/>
</dbReference>
<sequence>MTPKTETPSSETPTPTTPTMTPKTETPSTETPTPTTPTMTPKTETPSTETPPTTPTTTPKTDTTPTEPPTTTQSPGVSSQTTSSGPQDPCKPNPCGASASCVNLNTEWFCMCPEGYYYQNESTTCKKGKTFPGEIGVKVTETTGLDNKTSPAYQALYRKVVKFFENALNKTKFGFGQTIIIKVSVSSSQSTRSAMRAADWTIVNVSVVNMFNENTKQNESTISAIIKEAVINDTSMENYTEEDRCDYYGCEKNAEDCQNPLQCTCKPGFTRSSPQNSFCLQQDRCDYYGCEQNEENCQDPLQCKCQSGMSRPSPLVPFCTTARECPGSCSAADRKQCLRRDNGALECACMPDYQKSTDGKCEACPFGYSGQDCKDPFQLILTILPGKGCYHPLPIDMCPVGSTFSKNKKKNVEEQKLIDEDFQNVRMQQTGFSNSGFSNSRFSNSGFSNNSDFSNFGAGNSIFPKVKTQNPYANQRSMPRPDY</sequence>
<gene>
    <name evidence="14" type="primary">Muc13</name>
</gene>
<feature type="region of interest" description="Disordered" evidence="10">
    <location>
        <begin position="460"/>
        <end position="483"/>
    </location>
</feature>
<dbReference type="Proteomes" id="UP000694915">
    <property type="component" value="Chromosome 2"/>
</dbReference>
<feature type="compositionally biased region" description="Low complexity" evidence="10">
    <location>
        <begin position="1"/>
        <end position="72"/>
    </location>
</feature>
<dbReference type="GeneID" id="101979442"/>
<evidence type="ECO:0000256" key="10">
    <source>
        <dbReference type="SAM" id="MobiDB-lite"/>
    </source>
</evidence>
<feature type="domain" description="SEA" evidence="11">
    <location>
        <begin position="127"/>
        <end position="255"/>
    </location>
</feature>
<keyword evidence="7" id="KW-1015">Disulfide bond</keyword>
<feature type="domain" description="EGF-like" evidence="12">
    <location>
        <begin position="86"/>
        <end position="122"/>
    </location>
</feature>
<keyword evidence="5" id="KW-0677">Repeat</keyword>
<accession>A0ABM1AQV4</accession>
<evidence type="ECO:0000313" key="13">
    <source>
        <dbReference type="Proteomes" id="UP000694915"/>
    </source>
</evidence>
<dbReference type="PROSITE" id="PS50026">
    <property type="entry name" value="EGF_3"/>
    <property type="match status" value="1"/>
</dbReference>
<evidence type="ECO:0000256" key="4">
    <source>
        <dbReference type="ARBA" id="ARBA00022729"/>
    </source>
</evidence>
<keyword evidence="4" id="KW-0732">Signal</keyword>
<proteinExistence type="predicted"/>
<feature type="region of interest" description="Disordered" evidence="10">
    <location>
        <begin position="1"/>
        <end position="90"/>
    </location>
</feature>
<keyword evidence="13" id="KW-1185">Reference proteome</keyword>
<evidence type="ECO:0000313" key="14">
    <source>
        <dbReference type="RefSeq" id="XP_013206608.1"/>
    </source>
</evidence>
<feature type="compositionally biased region" description="Polar residues" evidence="10">
    <location>
        <begin position="467"/>
        <end position="477"/>
    </location>
</feature>
<dbReference type="InterPro" id="IPR000742">
    <property type="entry name" value="EGF"/>
</dbReference>
<dbReference type="SMART" id="SM00181">
    <property type="entry name" value="EGF"/>
    <property type="match status" value="4"/>
</dbReference>
<evidence type="ECO:0000259" key="11">
    <source>
        <dbReference type="PROSITE" id="PS50024"/>
    </source>
</evidence>
<comment type="subcellular location">
    <subcellularLocation>
        <location evidence="1">Cell membrane</location>
    </subcellularLocation>
</comment>
<evidence type="ECO:0000256" key="2">
    <source>
        <dbReference type="ARBA" id="ARBA00022475"/>
    </source>
</evidence>
<evidence type="ECO:0000256" key="8">
    <source>
        <dbReference type="ARBA" id="ARBA00023180"/>
    </source>
</evidence>
<feature type="compositionally biased region" description="Polar residues" evidence="10">
    <location>
        <begin position="73"/>
        <end position="86"/>
    </location>
</feature>
<dbReference type="PANTHER" id="PTHR24037">
    <property type="entry name" value="HEART DEVELOPMENT PROTEIN WITH EGF-LIKE DOMAINS 1"/>
    <property type="match status" value="1"/>
</dbReference>
<dbReference type="SUPFAM" id="SSF57196">
    <property type="entry name" value="EGF/Laminin"/>
    <property type="match status" value="1"/>
</dbReference>
<evidence type="ECO:0000256" key="9">
    <source>
        <dbReference type="PROSITE-ProRule" id="PRU00076"/>
    </source>
</evidence>
<dbReference type="PRINTS" id="PR01217">
    <property type="entry name" value="PRICHEXTENSN"/>
</dbReference>
<comment type="caution">
    <text evidence="9">Lacks conserved residue(s) required for the propagation of feature annotation.</text>
</comment>
<dbReference type="Gene3D" id="2.10.25.10">
    <property type="entry name" value="Laminin"/>
    <property type="match status" value="1"/>
</dbReference>